<dbReference type="EMBL" id="GBXM01035956">
    <property type="protein sequence ID" value="JAH72621.1"/>
    <property type="molecule type" value="Transcribed_RNA"/>
</dbReference>
<sequence length="35" mass="3881">MWAHSLCLCSSRCHMPGMIRTVPAASRGLQFLFTA</sequence>
<evidence type="ECO:0000313" key="1">
    <source>
        <dbReference type="EMBL" id="JAH72621.1"/>
    </source>
</evidence>
<reference evidence="1" key="2">
    <citation type="journal article" date="2015" name="Fish Shellfish Immunol.">
        <title>Early steps in the European eel (Anguilla anguilla)-Vibrio vulnificus interaction in the gills: Role of the RtxA13 toxin.</title>
        <authorList>
            <person name="Callol A."/>
            <person name="Pajuelo D."/>
            <person name="Ebbesson L."/>
            <person name="Teles M."/>
            <person name="MacKenzie S."/>
            <person name="Amaro C."/>
        </authorList>
    </citation>
    <scope>NUCLEOTIDE SEQUENCE</scope>
</reference>
<dbReference type="AlphaFoldDB" id="A0A0E9V3P2"/>
<accession>A0A0E9V3P2</accession>
<name>A0A0E9V3P2_ANGAN</name>
<proteinExistence type="predicted"/>
<organism evidence="1">
    <name type="scientific">Anguilla anguilla</name>
    <name type="common">European freshwater eel</name>
    <name type="synonym">Muraena anguilla</name>
    <dbReference type="NCBI Taxonomy" id="7936"/>
    <lineage>
        <taxon>Eukaryota</taxon>
        <taxon>Metazoa</taxon>
        <taxon>Chordata</taxon>
        <taxon>Craniata</taxon>
        <taxon>Vertebrata</taxon>
        <taxon>Euteleostomi</taxon>
        <taxon>Actinopterygii</taxon>
        <taxon>Neopterygii</taxon>
        <taxon>Teleostei</taxon>
        <taxon>Anguilliformes</taxon>
        <taxon>Anguillidae</taxon>
        <taxon>Anguilla</taxon>
    </lineage>
</organism>
<protein>
    <submittedName>
        <fullName evidence="1">Uncharacterized protein</fullName>
    </submittedName>
</protein>
<reference evidence="1" key="1">
    <citation type="submission" date="2014-11" db="EMBL/GenBank/DDBJ databases">
        <authorList>
            <person name="Amaro Gonzalez C."/>
        </authorList>
    </citation>
    <scope>NUCLEOTIDE SEQUENCE</scope>
</reference>